<dbReference type="OrthoDB" id="2544694at2759"/>
<evidence type="ECO:0000256" key="1">
    <source>
        <dbReference type="SAM" id="SignalP"/>
    </source>
</evidence>
<organism evidence="2 3">
    <name type="scientific">Trichodelitschia bisporula</name>
    <dbReference type="NCBI Taxonomy" id="703511"/>
    <lineage>
        <taxon>Eukaryota</taxon>
        <taxon>Fungi</taxon>
        <taxon>Dikarya</taxon>
        <taxon>Ascomycota</taxon>
        <taxon>Pezizomycotina</taxon>
        <taxon>Dothideomycetes</taxon>
        <taxon>Dothideomycetes incertae sedis</taxon>
        <taxon>Phaeotrichales</taxon>
        <taxon>Phaeotrichaceae</taxon>
        <taxon>Trichodelitschia</taxon>
    </lineage>
</organism>
<evidence type="ECO:0000313" key="3">
    <source>
        <dbReference type="Proteomes" id="UP000799640"/>
    </source>
</evidence>
<keyword evidence="3" id="KW-1185">Reference proteome</keyword>
<evidence type="ECO:0000313" key="2">
    <source>
        <dbReference type="EMBL" id="KAF2403523.1"/>
    </source>
</evidence>
<dbReference type="Gene3D" id="2.40.160.20">
    <property type="match status" value="1"/>
</dbReference>
<protein>
    <submittedName>
        <fullName evidence="2">Uncharacterized protein</fullName>
    </submittedName>
</protein>
<keyword evidence="1" id="KW-0732">Signal</keyword>
<feature type="chain" id="PRO_5026294438" evidence="1">
    <location>
        <begin position="27"/>
        <end position="167"/>
    </location>
</feature>
<dbReference type="Pfam" id="PF11578">
    <property type="entry name" value="DUF3237"/>
    <property type="match status" value="1"/>
</dbReference>
<reference evidence="2" key="1">
    <citation type="journal article" date="2020" name="Stud. Mycol.">
        <title>101 Dothideomycetes genomes: a test case for predicting lifestyles and emergence of pathogens.</title>
        <authorList>
            <person name="Haridas S."/>
            <person name="Albert R."/>
            <person name="Binder M."/>
            <person name="Bloem J."/>
            <person name="Labutti K."/>
            <person name="Salamov A."/>
            <person name="Andreopoulos B."/>
            <person name="Baker S."/>
            <person name="Barry K."/>
            <person name="Bills G."/>
            <person name="Bluhm B."/>
            <person name="Cannon C."/>
            <person name="Castanera R."/>
            <person name="Culley D."/>
            <person name="Daum C."/>
            <person name="Ezra D."/>
            <person name="Gonzalez J."/>
            <person name="Henrissat B."/>
            <person name="Kuo A."/>
            <person name="Liang C."/>
            <person name="Lipzen A."/>
            <person name="Lutzoni F."/>
            <person name="Magnuson J."/>
            <person name="Mondo S."/>
            <person name="Nolan M."/>
            <person name="Ohm R."/>
            <person name="Pangilinan J."/>
            <person name="Park H.-J."/>
            <person name="Ramirez L."/>
            <person name="Alfaro M."/>
            <person name="Sun H."/>
            <person name="Tritt A."/>
            <person name="Yoshinaga Y."/>
            <person name="Zwiers L.-H."/>
            <person name="Turgeon B."/>
            <person name="Goodwin S."/>
            <person name="Spatafora J."/>
            <person name="Crous P."/>
            <person name="Grigoriev I."/>
        </authorList>
    </citation>
    <scope>NUCLEOTIDE SEQUENCE</scope>
    <source>
        <strain evidence="2">CBS 262.69</strain>
    </source>
</reference>
<gene>
    <name evidence="2" type="ORF">EJ06DRAFT_527148</name>
</gene>
<accession>A0A6G1I5E3</accession>
<name>A0A6G1I5E3_9PEZI</name>
<dbReference type="AlphaFoldDB" id="A0A6G1I5E3"/>
<proteinExistence type="predicted"/>
<dbReference type="EMBL" id="ML996689">
    <property type="protein sequence ID" value="KAF2403523.1"/>
    <property type="molecule type" value="Genomic_DNA"/>
</dbReference>
<sequence length="167" mass="17560">MSGFPSIQPAFTVLVAIASPLAIGSASRGTPLAVVPMTSGTVKSEPGFEPALNAELDGVGYDYIRTDGSGTHMRLDVRSQLKDTSGSLIAMYYKGAVRLSPETVKVLSGAPDAKTTEFGDSVVNFSFETGAERFKALETMTFVGAGRFVVKKDGLAVEYKVSRVIAG</sequence>
<dbReference type="Proteomes" id="UP000799640">
    <property type="component" value="Unassembled WGS sequence"/>
</dbReference>
<feature type="signal peptide" evidence="1">
    <location>
        <begin position="1"/>
        <end position="26"/>
    </location>
</feature>